<dbReference type="GO" id="GO:0005654">
    <property type="term" value="C:nucleoplasm"/>
    <property type="evidence" value="ECO:0007669"/>
    <property type="project" value="UniProtKB-SubCell"/>
</dbReference>
<evidence type="ECO:0000259" key="7">
    <source>
        <dbReference type="Pfam" id="PF02234"/>
    </source>
</evidence>
<evidence type="ECO:0000256" key="2">
    <source>
        <dbReference type="ARBA" id="ARBA00010274"/>
    </source>
</evidence>
<feature type="region of interest" description="Disordered" evidence="6">
    <location>
        <begin position="126"/>
        <end position="152"/>
    </location>
</feature>
<keyword evidence="4" id="KW-0131">Cell cycle</keyword>
<comment type="similarity">
    <text evidence="2 5">Belongs to the CDI family. ICK/KRP subfamily.</text>
</comment>
<evidence type="ECO:0000256" key="1">
    <source>
        <dbReference type="ARBA" id="ARBA00004642"/>
    </source>
</evidence>
<dbReference type="InterPro" id="IPR003175">
    <property type="entry name" value="CDI_dom"/>
</dbReference>
<organism evidence="8 9">
    <name type="scientific">Forsythia ovata</name>
    <dbReference type="NCBI Taxonomy" id="205694"/>
    <lineage>
        <taxon>Eukaryota</taxon>
        <taxon>Viridiplantae</taxon>
        <taxon>Streptophyta</taxon>
        <taxon>Embryophyta</taxon>
        <taxon>Tracheophyta</taxon>
        <taxon>Spermatophyta</taxon>
        <taxon>Magnoliopsida</taxon>
        <taxon>eudicotyledons</taxon>
        <taxon>Gunneridae</taxon>
        <taxon>Pentapetalae</taxon>
        <taxon>asterids</taxon>
        <taxon>lamiids</taxon>
        <taxon>Lamiales</taxon>
        <taxon>Oleaceae</taxon>
        <taxon>Forsythieae</taxon>
        <taxon>Forsythia</taxon>
    </lineage>
</organism>
<evidence type="ECO:0000256" key="4">
    <source>
        <dbReference type="ARBA" id="ARBA00023306"/>
    </source>
</evidence>
<feature type="region of interest" description="Disordered" evidence="6">
    <location>
        <begin position="1"/>
        <end position="49"/>
    </location>
</feature>
<dbReference type="InterPro" id="IPR044275">
    <property type="entry name" value="KRP"/>
</dbReference>
<dbReference type="Pfam" id="PF02234">
    <property type="entry name" value="CDI"/>
    <property type="match status" value="1"/>
</dbReference>
<keyword evidence="3 5" id="KW-0649">Protein kinase inhibitor</keyword>
<dbReference type="Proteomes" id="UP001604277">
    <property type="component" value="Unassembled WGS sequence"/>
</dbReference>
<keyword evidence="9" id="KW-1185">Reference proteome</keyword>
<dbReference type="PANTHER" id="PTHR46776">
    <property type="entry name" value="CYCLIN-DEPENDENT KINASE INHIBITOR 4-RELATED"/>
    <property type="match status" value="1"/>
</dbReference>
<dbReference type="PIRSF" id="PIRSF017811">
    <property type="entry name" value="CDK_inhib_pln"/>
    <property type="match status" value="1"/>
</dbReference>
<comment type="caution">
    <text evidence="8">The sequence shown here is derived from an EMBL/GenBank/DDBJ whole genome shotgun (WGS) entry which is preliminary data.</text>
</comment>
<dbReference type="EMBL" id="JBFOLJ010000001">
    <property type="protein sequence ID" value="KAL2557057.1"/>
    <property type="molecule type" value="Genomic_DNA"/>
</dbReference>
<proteinExistence type="inferred from homology"/>
<evidence type="ECO:0000256" key="6">
    <source>
        <dbReference type="SAM" id="MobiDB-lite"/>
    </source>
</evidence>
<protein>
    <recommendedName>
        <fullName evidence="5">Cyclin-dependent kinase inhibitor</fullName>
    </recommendedName>
</protein>
<name>A0ABD1X5I0_9LAMI</name>
<gene>
    <name evidence="8" type="ORF">Fot_01796</name>
</gene>
<feature type="compositionally biased region" description="Polar residues" evidence="6">
    <location>
        <begin position="129"/>
        <end position="139"/>
    </location>
</feature>
<accession>A0ABD1X5I0</accession>
<evidence type="ECO:0000313" key="9">
    <source>
        <dbReference type="Proteomes" id="UP001604277"/>
    </source>
</evidence>
<dbReference type="AlphaFoldDB" id="A0ABD1X5I0"/>
<dbReference type="GO" id="GO:0004861">
    <property type="term" value="F:cyclin-dependent protein serine/threonine kinase inhibitor activity"/>
    <property type="evidence" value="ECO:0007669"/>
    <property type="project" value="UniProtKB-UniRule"/>
</dbReference>
<evidence type="ECO:0000256" key="3">
    <source>
        <dbReference type="ARBA" id="ARBA00023013"/>
    </source>
</evidence>
<dbReference type="Gene3D" id="4.10.365.10">
    <property type="entry name" value="p27"/>
    <property type="match status" value="1"/>
</dbReference>
<comment type="subcellular location">
    <subcellularLocation>
        <location evidence="1">Nucleus</location>
        <location evidence="1">Nucleoplasm</location>
    </subcellularLocation>
</comment>
<evidence type="ECO:0000313" key="8">
    <source>
        <dbReference type="EMBL" id="KAL2557057.1"/>
    </source>
</evidence>
<dbReference type="InterPro" id="IPR044898">
    <property type="entry name" value="CDI_dom_sf"/>
</dbReference>
<reference evidence="9" key="1">
    <citation type="submission" date="2024-07" db="EMBL/GenBank/DDBJ databases">
        <title>Two chromosome-level genome assemblies of Korean endemic species Abeliophyllum distichum and Forsythia ovata (Oleaceae).</title>
        <authorList>
            <person name="Jang H."/>
        </authorList>
    </citation>
    <scope>NUCLEOTIDE SEQUENCE [LARGE SCALE GENOMIC DNA]</scope>
</reference>
<evidence type="ECO:0000256" key="5">
    <source>
        <dbReference type="PIRNR" id="PIRNR017811"/>
    </source>
</evidence>
<sequence length="202" mass="22255">MGKYMKKSKATGNVSMKEVSPYSLGDRTRAKTTTTTPASNSQDSCESEFSVADLRPGTVGLVKKDEECVELDCKELVTESLEIEGSCGKINLVLKARERLCIDPLSVSSRSTLETILPSLIVAPDTVATPGSTKRQTGPTAAGKRESDALDSDIPSASEMDEFFVRMEQLQQQRFTDKYNFDFVNDLPLPGRFEWVTLGREE</sequence>
<feature type="domain" description="Cyclin-dependent kinase inhibitor" evidence="7">
    <location>
        <begin position="155"/>
        <end position="197"/>
    </location>
</feature>